<protein>
    <submittedName>
        <fullName evidence="2">Uncharacterized protein</fullName>
    </submittedName>
</protein>
<dbReference type="PANTHER" id="PTHR37726:SF1">
    <property type="entry name" value="TRANSMEMBRANE PROTEIN"/>
    <property type="match status" value="1"/>
</dbReference>
<keyword evidence="1" id="KW-0472">Membrane</keyword>
<reference evidence="2 3" key="1">
    <citation type="submission" date="2020-08" db="EMBL/GenBank/DDBJ databases">
        <title>Plant Genome Project.</title>
        <authorList>
            <person name="Zhang R.-G."/>
        </authorList>
    </citation>
    <scope>NUCLEOTIDE SEQUENCE [LARGE SCALE GENOMIC DNA]</scope>
    <source>
        <tissue evidence="2">Rhizome</tissue>
    </source>
</reference>
<organism evidence="2 3">
    <name type="scientific">Zingiber officinale</name>
    <name type="common">Ginger</name>
    <name type="synonym">Amomum zingiber</name>
    <dbReference type="NCBI Taxonomy" id="94328"/>
    <lineage>
        <taxon>Eukaryota</taxon>
        <taxon>Viridiplantae</taxon>
        <taxon>Streptophyta</taxon>
        <taxon>Embryophyta</taxon>
        <taxon>Tracheophyta</taxon>
        <taxon>Spermatophyta</taxon>
        <taxon>Magnoliopsida</taxon>
        <taxon>Liliopsida</taxon>
        <taxon>Zingiberales</taxon>
        <taxon>Zingiberaceae</taxon>
        <taxon>Zingiber</taxon>
    </lineage>
</organism>
<evidence type="ECO:0000256" key="1">
    <source>
        <dbReference type="SAM" id="Phobius"/>
    </source>
</evidence>
<feature type="transmembrane region" description="Helical" evidence="1">
    <location>
        <begin position="89"/>
        <end position="108"/>
    </location>
</feature>
<proteinExistence type="predicted"/>
<accession>A0A8J5HZ33</accession>
<keyword evidence="3" id="KW-1185">Reference proteome</keyword>
<dbReference type="OrthoDB" id="657942at2759"/>
<keyword evidence="1" id="KW-0812">Transmembrane</keyword>
<gene>
    <name evidence="2" type="ORF">ZIOFF_003830</name>
</gene>
<dbReference type="EMBL" id="JACMSC010000001">
    <property type="protein sequence ID" value="KAG6538702.1"/>
    <property type="molecule type" value="Genomic_DNA"/>
</dbReference>
<name>A0A8J5HZ33_ZINOF</name>
<evidence type="ECO:0000313" key="3">
    <source>
        <dbReference type="Proteomes" id="UP000734854"/>
    </source>
</evidence>
<comment type="caution">
    <text evidence="2">The sequence shown here is derived from an EMBL/GenBank/DDBJ whole genome shotgun (WGS) entry which is preliminary data.</text>
</comment>
<feature type="transmembrane region" description="Helical" evidence="1">
    <location>
        <begin position="49"/>
        <end position="68"/>
    </location>
</feature>
<keyword evidence="1" id="KW-1133">Transmembrane helix</keyword>
<sequence>MKESWELNQPFTKCIRWQLEETTDPLHCPFHYFCASFYHGGDYPPSVDLLVFFFALASFLSAVAFTLLDFAASSAGELNVGRLRLSRRHLLPSGPVGLPLAVLVLSHGHSINTIYPFSRLAPALLHVVYVSALAFRNRSESEAKYGILEATTVSGILHASANLDSVIFPYYTGLEAAAGSTPSGACASCVCRKAALAATGGGHRGCSRTTVAVAGAVCARMVCRVMGEGRWRGWMRNAVEGVGWGLVARDSLRLMARGGGGVAASRTALDVAVHGGVSALVLLNLARIVYKFSNSVASKKHRHGGQRKIVASRDYEEIV</sequence>
<evidence type="ECO:0000313" key="2">
    <source>
        <dbReference type="EMBL" id="KAG6538702.1"/>
    </source>
</evidence>
<dbReference type="PANTHER" id="PTHR37726">
    <property type="entry name" value="TRANSMEMBRANE PROTEIN"/>
    <property type="match status" value="1"/>
</dbReference>
<dbReference type="Proteomes" id="UP000734854">
    <property type="component" value="Unassembled WGS sequence"/>
</dbReference>
<dbReference type="AlphaFoldDB" id="A0A8J5HZ33"/>